<gene>
    <name evidence="1" type="ORF">BGI32_06785</name>
</gene>
<sequence>MNCHTIEKEINVIDPVLKRTSGANYFTRYIMEKKIMVSLPTEVPKINDNVNMHFMWVELNKYIDNLLPRINILDLNCKYPKLSTSFK</sequence>
<dbReference type="EMBL" id="MDVB01000075">
    <property type="protein sequence ID" value="PIT14857.1"/>
    <property type="molecule type" value="Genomic_DNA"/>
</dbReference>
<accession>A0A2N9WTH9</accession>
<organism evidence="1 2">
    <name type="scientific">Snodgrassella alvi</name>
    <dbReference type="NCBI Taxonomy" id="1196083"/>
    <lineage>
        <taxon>Bacteria</taxon>
        <taxon>Pseudomonadati</taxon>
        <taxon>Pseudomonadota</taxon>
        <taxon>Betaproteobacteria</taxon>
        <taxon>Neisseriales</taxon>
        <taxon>Neisseriaceae</taxon>
        <taxon>Snodgrassella</taxon>
    </lineage>
</organism>
<comment type="caution">
    <text evidence="1">The sequence shown here is derived from an EMBL/GenBank/DDBJ whole genome shotgun (WGS) entry which is preliminary data.</text>
</comment>
<dbReference type="Proteomes" id="UP000231293">
    <property type="component" value="Unassembled WGS sequence"/>
</dbReference>
<evidence type="ECO:0000313" key="2">
    <source>
        <dbReference type="Proteomes" id="UP000231293"/>
    </source>
</evidence>
<proteinExistence type="predicted"/>
<protein>
    <submittedName>
        <fullName evidence="1">Uncharacterized protein</fullName>
    </submittedName>
</protein>
<reference evidence="1 2" key="1">
    <citation type="journal article" date="2017" name="MBio">
        <title>Type VI secretion-mediated competition in the bee gut microbiome.</title>
        <authorList>
            <person name="Steele M.I."/>
            <person name="Kwong W.K."/>
            <person name="Powell J.E."/>
            <person name="Whiteley M."/>
            <person name="Moran N.A."/>
        </authorList>
    </citation>
    <scope>NUCLEOTIDE SEQUENCE [LARGE SCALE GENOMIC DNA]</scope>
    <source>
        <strain evidence="1 2">App2-2</strain>
    </source>
</reference>
<name>A0A2N9WTH9_9NEIS</name>
<dbReference type="AlphaFoldDB" id="A0A2N9WTH9"/>
<evidence type="ECO:0000313" key="1">
    <source>
        <dbReference type="EMBL" id="PIT14857.1"/>
    </source>
</evidence>